<evidence type="ECO:0000256" key="4">
    <source>
        <dbReference type="SAM" id="SignalP"/>
    </source>
</evidence>
<keyword evidence="2" id="KW-0186">Copper</keyword>
<dbReference type="CDD" id="cd00305">
    <property type="entry name" value="Cu-Zn_Superoxide_Dismutase"/>
    <property type="match status" value="1"/>
</dbReference>
<proteinExistence type="inferred from homology"/>
<comment type="cofactor">
    <cofactor evidence="2">
        <name>Zn(2+)</name>
        <dbReference type="ChEBI" id="CHEBI:29105"/>
    </cofactor>
    <text evidence="2">Binds 1 zinc ion per subunit.</text>
</comment>
<evidence type="ECO:0000256" key="2">
    <source>
        <dbReference type="RuleBase" id="RU000393"/>
    </source>
</evidence>
<dbReference type="AlphaFoldDB" id="A0A317FEU6"/>
<feature type="chain" id="PRO_5016248585" description="Superoxide dismutase [Cu-Zn]" evidence="4">
    <location>
        <begin position="24"/>
        <end position="184"/>
    </location>
</feature>
<feature type="domain" description="Superoxide dismutase copper/zinc binding" evidence="5">
    <location>
        <begin position="49"/>
        <end position="180"/>
    </location>
</feature>
<dbReference type="InterPro" id="IPR001424">
    <property type="entry name" value="SOD_Cu_Zn_dom"/>
</dbReference>
<dbReference type="PANTHER" id="PTHR10003">
    <property type="entry name" value="SUPEROXIDE DISMUTASE CU-ZN -RELATED"/>
    <property type="match status" value="1"/>
</dbReference>
<dbReference type="EC" id="1.15.1.1" evidence="2"/>
<keyword evidence="7" id="KW-1185">Reference proteome</keyword>
<dbReference type="SUPFAM" id="SSF49329">
    <property type="entry name" value="Cu,Zn superoxide dismutase-like"/>
    <property type="match status" value="1"/>
</dbReference>
<comment type="catalytic activity">
    <reaction evidence="2">
        <text>2 superoxide + 2 H(+) = H2O2 + O2</text>
        <dbReference type="Rhea" id="RHEA:20696"/>
        <dbReference type="ChEBI" id="CHEBI:15378"/>
        <dbReference type="ChEBI" id="CHEBI:15379"/>
        <dbReference type="ChEBI" id="CHEBI:16240"/>
        <dbReference type="ChEBI" id="CHEBI:18421"/>
        <dbReference type="EC" id="1.15.1.1"/>
    </reaction>
</comment>
<feature type="signal peptide" evidence="4">
    <location>
        <begin position="1"/>
        <end position="23"/>
    </location>
</feature>
<dbReference type="EMBL" id="QGNA01000002">
    <property type="protein sequence ID" value="PWS37073.1"/>
    <property type="molecule type" value="Genomic_DNA"/>
</dbReference>
<protein>
    <recommendedName>
        <fullName evidence="2">Superoxide dismutase [Cu-Zn]</fullName>
        <ecNumber evidence="2">1.15.1.1</ecNumber>
    </recommendedName>
</protein>
<dbReference type="InterPro" id="IPR024134">
    <property type="entry name" value="SOD_Cu/Zn_/chaperone"/>
</dbReference>
<keyword evidence="4" id="KW-0732">Signal</keyword>
<gene>
    <name evidence="6" type="ORF">DFH01_09355</name>
</gene>
<evidence type="ECO:0000313" key="7">
    <source>
        <dbReference type="Proteomes" id="UP000245765"/>
    </source>
</evidence>
<feature type="region of interest" description="Disordered" evidence="3">
    <location>
        <begin position="25"/>
        <end position="46"/>
    </location>
</feature>
<dbReference type="Pfam" id="PF00080">
    <property type="entry name" value="Sod_Cu"/>
    <property type="match status" value="1"/>
</dbReference>
<comment type="cofactor">
    <cofactor evidence="2">
        <name>Cu cation</name>
        <dbReference type="ChEBI" id="CHEBI:23378"/>
    </cofactor>
    <text evidence="2">Binds 1 copper ion per subunit.</text>
</comment>
<name>A0A317FEU6_9PROT</name>
<keyword evidence="2" id="KW-0479">Metal-binding</keyword>
<dbReference type="InterPro" id="IPR018152">
    <property type="entry name" value="SOD_Cu/Zn_BS"/>
</dbReference>
<evidence type="ECO:0000313" key="6">
    <source>
        <dbReference type="EMBL" id="PWS37073.1"/>
    </source>
</evidence>
<dbReference type="Proteomes" id="UP000245765">
    <property type="component" value="Unassembled WGS sequence"/>
</dbReference>
<keyword evidence="2" id="KW-0862">Zinc</keyword>
<dbReference type="Gene3D" id="2.60.40.200">
    <property type="entry name" value="Superoxide dismutase, copper/zinc binding domain"/>
    <property type="match status" value="1"/>
</dbReference>
<dbReference type="GO" id="GO:0004784">
    <property type="term" value="F:superoxide dismutase activity"/>
    <property type="evidence" value="ECO:0007669"/>
    <property type="project" value="UniProtKB-EC"/>
</dbReference>
<dbReference type="OrthoDB" id="5431326at2"/>
<keyword evidence="2" id="KW-0560">Oxidoreductase</keyword>
<comment type="function">
    <text evidence="2">Destroys radicals which are normally produced within the cells and which are toxic to biological systems.</text>
</comment>
<evidence type="ECO:0000256" key="3">
    <source>
        <dbReference type="SAM" id="MobiDB-lite"/>
    </source>
</evidence>
<organism evidence="6 7">
    <name type="scientific">Falsiroseomonas bella</name>
    <dbReference type="NCBI Taxonomy" id="2184016"/>
    <lineage>
        <taxon>Bacteria</taxon>
        <taxon>Pseudomonadati</taxon>
        <taxon>Pseudomonadota</taxon>
        <taxon>Alphaproteobacteria</taxon>
        <taxon>Acetobacterales</taxon>
        <taxon>Roseomonadaceae</taxon>
        <taxon>Falsiroseomonas</taxon>
    </lineage>
</organism>
<comment type="similarity">
    <text evidence="1 2">Belongs to the Cu-Zn superoxide dismutase family.</text>
</comment>
<evidence type="ECO:0000256" key="1">
    <source>
        <dbReference type="ARBA" id="ARBA00010457"/>
    </source>
</evidence>
<evidence type="ECO:0000259" key="5">
    <source>
        <dbReference type="Pfam" id="PF00080"/>
    </source>
</evidence>
<dbReference type="GO" id="GO:0005507">
    <property type="term" value="F:copper ion binding"/>
    <property type="evidence" value="ECO:0007669"/>
    <property type="project" value="InterPro"/>
</dbReference>
<comment type="caution">
    <text evidence="6">The sequence shown here is derived from an EMBL/GenBank/DDBJ whole genome shotgun (WGS) entry which is preliminary data.</text>
</comment>
<accession>A0A317FEU6</accession>
<dbReference type="InterPro" id="IPR036423">
    <property type="entry name" value="SOD-like_Cu/Zn_dom_sf"/>
</dbReference>
<dbReference type="PROSITE" id="PS00332">
    <property type="entry name" value="SOD_CU_ZN_2"/>
    <property type="match status" value="1"/>
</dbReference>
<sequence>MRKAFGLAFLLSLPLAAGTQAQAGLQPQLPEGTPQAQGSFIDPKGERIGSAHLADTPNGVLITVELRNLPPGVHAFHVHETGRCEADGGFRSAGGHYAPRGHQHGYLVQGGAHAGDMPNQQVGEDGMLRAQVMNDKVTLRPGEASLLDRDGSAIVLHAQADDHRSQPAGDAGGRIACAVIERRG</sequence>
<reference evidence="7" key="1">
    <citation type="submission" date="2018-05" db="EMBL/GenBank/DDBJ databases">
        <authorList>
            <person name="Du Z."/>
            <person name="Wang X."/>
        </authorList>
    </citation>
    <scope>NUCLEOTIDE SEQUENCE [LARGE SCALE GENOMIC DNA]</scope>
    <source>
        <strain evidence="7">CQN31</strain>
    </source>
</reference>